<keyword evidence="5" id="KW-1185">Reference proteome</keyword>
<evidence type="ECO:0000256" key="1">
    <source>
        <dbReference type="ARBA" id="ARBA00008007"/>
    </source>
</evidence>
<feature type="domain" description="Double zinc ribbon" evidence="3">
    <location>
        <begin position="21"/>
        <end position="84"/>
    </location>
</feature>
<dbReference type="InterPro" id="IPR029057">
    <property type="entry name" value="PRTase-like"/>
</dbReference>
<accession>A0A366HNF7</accession>
<name>A0A366HNF7_9BACT</name>
<dbReference type="InterPro" id="IPR044005">
    <property type="entry name" value="DZR_2"/>
</dbReference>
<dbReference type="Pfam" id="PF00156">
    <property type="entry name" value="Pribosyltran"/>
    <property type="match status" value="1"/>
</dbReference>
<evidence type="ECO:0000313" key="4">
    <source>
        <dbReference type="EMBL" id="RBP43852.1"/>
    </source>
</evidence>
<evidence type="ECO:0000313" key="5">
    <source>
        <dbReference type="Proteomes" id="UP000253426"/>
    </source>
</evidence>
<dbReference type="OrthoDB" id="9779910at2"/>
<comment type="caution">
    <text evidence="4">The sequence shown here is derived from an EMBL/GenBank/DDBJ whole genome shotgun (WGS) entry which is preliminary data.</text>
</comment>
<reference evidence="4 5" key="1">
    <citation type="submission" date="2018-06" db="EMBL/GenBank/DDBJ databases">
        <title>Genomic Encyclopedia of Type Strains, Phase IV (KMG-IV): sequencing the most valuable type-strain genomes for metagenomic binning, comparative biology and taxonomic classification.</title>
        <authorList>
            <person name="Goeker M."/>
        </authorList>
    </citation>
    <scope>NUCLEOTIDE SEQUENCE [LARGE SCALE GENOMIC DNA]</scope>
    <source>
        <strain evidence="4 5">DSM 25532</strain>
    </source>
</reference>
<dbReference type="Proteomes" id="UP000253426">
    <property type="component" value="Unassembled WGS sequence"/>
</dbReference>
<dbReference type="InterPro" id="IPR000836">
    <property type="entry name" value="PRTase_dom"/>
</dbReference>
<organism evidence="4 5">
    <name type="scientific">Roseimicrobium gellanilyticum</name>
    <dbReference type="NCBI Taxonomy" id="748857"/>
    <lineage>
        <taxon>Bacteria</taxon>
        <taxon>Pseudomonadati</taxon>
        <taxon>Verrucomicrobiota</taxon>
        <taxon>Verrucomicrobiia</taxon>
        <taxon>Verrucomicrobiales</taxon>
        <taxon>Verrucomicrobiaceae</taxon>
        <taxon>Roseimicrobium</taxon>
    </lineage>
</organism>
<gene>
    <name evidence="4" type="ORF">DES53_105251</name>
</gene>
<evidence type="ECO:0000259" key="2">
    <source>
        <dbReference type="Pfam" id="PF00156"/>
    </source>
</evidence>
<dbReference type="PANTHER" id="PTHR47505:SF1">
    <property type="entry name" value="DNA UTILIZATION PROTEIN YHGH"/>
    <property type="match status" value="1"/>
</dbReference>
<evidence type="ECO:0000259" key="3">
    <source>
        <dbReference type="Pfam" id="PF18912"/>
    </source>
</evidence>
<dbReference type="AlphaFoldDB" id="A0A366HNF7"/>
<comment type="similarity">
    <text evidence="1">Belongs to the ComF/GntX family.</text>
</comment>
<sequence>MVTPSPLAKPTPWWRGYTEAFLDLVYTRKCEGCEVFLPAQRQDEARWLCDVCLKEVQRIHPPFCEVCGESYDGAISGTFRCGNCTGLKLHFDFAIAACQAEGVVRELIHKFKYNRRLHLRGVLGHLLGRTMEDSRLSTLPPAEWALVPVPLHHARQRERDYNQSMELCRELSRTFGIPVVDALRRVRSTTAQASLSRHQRFENLRGAFQASPSLVRQSTLKNRSVLLVDDVLTTGSTTSECARVLRREAGVQKVVVITVARG</sequence>
<dbReference type="Gene3D" id="3.40.50.2020">
    <property type="match status" value="1"/>
</dbReference>
<proteinExistence type="inferred from homology"/>
<dbReference type="CDD" id="cd06223">
    <property type="entry name" value="PRTases_typeI"/>
    <property type="match status" value="1"/>
</dbReference>
<dbReference type="SUPFAM" id="SSF53271">
    <property type="entry name" value="PRTase-like"/>
    <property type="match status" value="1"/>
</dbReference>
<protein>
    <submittedName>
        <fullName evidence="4">ComF family protein</fullName>
    </submittedName>
</protein>
<dbReference type="Pfam" id="PF18912">
    <property type="entry name" value="DZR_2"/>
    <property type="match status" value="1"/>
</dbReference>
<dbReference type="RefSeq" id="WP_113959314.1">
    <property type="nucleotide sequence ID" value="NZ_QNRR01000005.1"/>
</dbReference>
<dbReference type="InterPro" id="IPR051910">
    <property type="entry name" value="ComF/GntX_DNA_util-trans"/>
</dbReference>
<feature type="domain" description="Phosphoribosyltransferase" evidence="2">
    <location>
        <begin position="166"/>
        <end position="260"/>
    </location>
</feature>
<dbReference type="PANTHER" id="PTHR47505">
    <property type="entry name" value="DNA UTILIZATION PROTEIN YHGH"/>
    <property type="match status" value="1"/>
</dbReference>
<dbReference type="EMBL" id="QNRR01000005">
    <property type="protein sequence ID" value="RBP43852.1"/>
    <property type="molecule type" value="Genomic_DNA"/>
</dbReference>